<sequence length="176" mass="17836">MAVFVSDIKVERDVAASSLIWLPKTSPILPQPEAPTTTTTIPSGSRPGDMSIVEGVGIAVAVFVVILGGIGLVAYRMYASEKAQSALRSCSSFGRQVSLLEASRSNDGNASGSTSSDDTATADVAGDTATSHGDVIVALPSAEDGQGAAETGTSETLPLIEASVVEPDRPSGEAGR</sequence>
<feature type="region of interest" description="Disordered" evidence="1">
    <location>
        <begin position="138"/>
        <end position="176"/>
    </location>
</feature>
<feature type="transmembrane region" description="Helical" evidence="2">
    <location>
        <begin position="56"/>
        <end position="78"/>
    </location>
</feature>
<dbReference type="EMBL" id="BNJQ01000021">
    <property type="protein sequence ID" value="GHP08601.1"/>
    <property type="molecule type" value="Genomic_DNA"/>
</dbReference>
<evidence type="ECO:0000256" key="2">
    <source>
        <dbReference type="SAM" id="Phobius"/>
    </source>
</evidence>
<evidence type="ECO:0000313" key="4">
    <source>
        <dbReference type="Proteomes" id="UP000660262"/>
    </source>
</evidence>
<feature type="region of interest" description="Disordered" evidence="1">
    <location>
        <begin position="104"/>
        <end position="126"/>
    </location>
</feature>
<dbReference type="Proteomes" id="UP000660262">
    <property type="component" value="Unassembled WGS sequence"/>
</dbReference>
<evidence type="ECO:0000313" key="3">
    <source>
        <dbReference type="EMBL" id="GHP08601.1"/>
    </source>
</evidence>
<gene>
    <name evidence="3" type="ORF">PPROV_000733800</name>
</gene>
<protein>
    <submittedName>
        <fullName evidence="3">Uncharacterized protein</fullName>
    </submittedName>
</protein>
<keyword evidence="4" id="KW-1185">Reference proteome</keyword>
<feature type="compositionally biased region" description="Basic and acidic residues" evidence="1">
    <location>
        <begin position="166"/>
        <end position="176"/>
    </location>
</feature>
<feature type="compositionally biased region" description="Low complexity" evidence="1">
    <location>
        <begin position="107"/>
        <end position="126"/>
    </location>
</feature>
<reference evidence="3" key="1">
    <citation type="submission" date="2020-10" db="EMBL/GenBank/DDBJ databases">
        <title>Unveiling of a novel bifunctional photoreceptor, Dualchrome1, isolated from a cosmopolitan green alga.</title>
        <authorList>
            <person name="Suzuki S."/>
            <person name="Kawachi M."/>
        </authorList>
    </citation>
    <scope>NUCLEOTIDE SEQUENCE</scope>
    <source>
        <strain evidence="3">NIES 2893</strain>
    </source>
</reference>
<accession>A0A830HT03</accession>
<proteinExistence type="predicted"/>
<name>A0A830HT03_9CHLO</name>
<keyword evidence="2" id="KW-1133">Transmembrane helix</keyword>
<keyword evidence="2" id="KW-0812">Transmembrane</keyword>
<dbReference type="AlphaFoldDB" id="A0A830HT03"/>
<evidence type="ECO:0000256" key="1">
    <source>
        <dbReference type="SAM" id="MobiDB-lite"/>
    </source>
</evidence>
<keyword evidence="2" id="KW-0472">Membrane</keyword>
<organism evidence="3 4">
    <name type="scientific">Pycnococcus provasolii</name>
    <dbReference type="NCBI Taxonomy" id="41880"/>
    <lineage>
        <taxon>Eukaryota</taxon>
        <taxon>Viridiplantae</taxon>
        <taxon>Chlorophyta</taxon>
        <taxon>Pseudoscourfieldiophyceae</taxon>
        <taxon>Pseudoscourfieldiales</taxon>
        <taxon>Pycnococcaceae</taxon>
        <taxon>Pycnococcus</taxon>
    </lineage>
</organism>
<comment type="caution">
    <text evidence="3">The sequence shown here is derived from an EMBL/GenBank/DDBJ whole genome shotgun (WGS) entry which is preliminary data.</text>
</comment>